<evidence type="ECO:0000256" key="2">
    <source>
        <dbReference type="ARBA" id="ARBA00022450"/>
    </source>
</evidence>
<evidence type="ECO:0000256" key="3">
    <source>
        <dbReference type="ARBA" id="ARBA00022553"/>
    </source>
</evidence>
<dbReference type="InterPro" id="IPR020806">
    <property type="entry name" value="PKS_PP-bd"/>
</dbReference>
<comment type="caution">
    <text evidence="5">The sequence shown here is derived from an EMBL/GenBank/DDBJ whole genome shotgun (WGS) entry which is preliminary data.</text>
</comment>
<reference evidence="5 6" key="1">
    <citation type="submission" date="2021-01" db="EMBL/GenBank/DDBJ databases">
        <title>Tumebacillus sp. strain ITR2 16S ribosomal RNA gene Genome sequencing and assembly.</title>
        <authorList>
            <person name="Kang M."/>
        </authorList>
    </citation>
    <scope>NUCLEOTIDE SEQUENCE [LARGE SCALE GENOMIC DNA]</scope>
    <source>
        <strain evidence="5 6">ITR2</strain>
    </source>
</reference>
<dbReference type="InterPro" id="IPR036736">
    <property type="entry name" value="ACP-like_sf"/>
</dbReference>
<gene>
    <name evidence="5" type="ORF">JJB07_20915</name>
</gene>
<sequence length="861" mass="96301">MVLDTTLIGTLQRVRLQVDTGWTLIRGSQEELFCSYNDFYTRCLRVLHLLQQKGVRPKQEVVLQINDEGVFLHLFWACVLGGFVPVPCTVGANDEHRLKLLKIWDVLHEPVLAIEANIWARFADIMGDNPLVADMQEHMLSVESLMEVADQDDAPLGTVYEASADDIAFIQFSSGSTGDPKGVVLTHANVVHNLHAILQGAQVSANDSCLSWMPLTHDMGLIGMHLMSLCGGIPFFLISTETFMRRPALWLTKINEHRVTMTSSPNFGYKLFLTTFKQKVATEWNLSCLRLIFNGAEPISHELCNRFLDEMAAYGLSRETMFTVYGLAESTVGSVFPEPGTPMRPVLLDRRSLVTGQEVVELAESERDKPYAVSFLDHGKPVSDVNLRICDEENRELADRFVGYIQISGACVTSGYYNNPVATAKAKTADGWLNTGDLGFLRDGRLVVTGRAKDVLFVNGQNLYPHDIERVAEEVEGVELGKVAVTGLHDPALQRDVVLVFVTFKHKVPDFAPIAWNVQRCLSRKMGLRVDHVLPIRSLPKTTSGKLQRYKLGERFQEGEFSEIVNELQSCLLDLRLQEKIVPPQNEVEDVILKLWQEVLQRDSISVDENFFELGGTSTLVAQIVTRLEQLYPDRVKISDPYSLPTIRAMADHILSVPRVLELSQITMPSSFYARGGGGEESVHLRTGAALATALRRASEENGGTLHDLLAVLYANLLGQVAGLQQVEVQVVDDVKRIAPLRLKMDATLSDAMKLVQDGPDSPDAYSFAELSRMTRSRTEHGILPCFHNRELWNGNVEWLQAYDLVLQVEAYEDGLNLACLFDGRRLRKEKVKELLTLYVRLLQHLAGKYSSGREHHAPTV</sequence>
<dbReference type="EMBL" id="JAEQNB010000008">
    <property type="protein sequence ID" value="MBL0389058.1"/>
    <property type="molecule type" value="Genomic_DNA"/>
</dbReference>
<dbReference type="PANTHER" id="PTHR22754">
    <property type="entry name" value="DISCO-INTERACTING PROTEIN 2 DIP2 -RELATED"/>
    <property type="match status" value="1"/>
</dbReference>
<keyword evidence="2" id="KW-0596">Phosphopantetheine</keyword>
<comment type="similarity">
    <text evidence="1">Belongs to the ATP-dependent AMP-binding enzyme family.</text>
</comment>
<dbReference type="InterPro" id="IPR020845">
    <property type="entry name" value="AMP-binding_CS"/>
</dbReference>
<dbReference type="Pfam" id="PF00501">
    <property type="entry name" value="AMP-binding"/>
    <property type="match status" value="1"/>
</dbReference>
<dbReference type="InterPro" id="IPR045851">
    <property type="entry name" value="AMP-bd_C_sf"/>
</dbReference>
<dbReference type="PANTHER" id="PTHR22754:SF32">
    <property type="entry name" value="DISCO-INTERACTING PROTEIN 2"/>
    <property type="match status" value="1"/>
</dbReference>
<accession>A0ABS1JFM6</accession>
<feature type="domain" description="Carrier" evidence="4">
    <location>
        <begin position="583"/>
        <end position="658"/>
    </location>
</feature>
<keyword evidence="3" id="KW-0597">Phosphoprotein</keyword>
<dbReference type="SUPFAM" id="SSF52777">
    <property type="entry name" value="CoA-dependent acyltransferases"/>
    <property type="match status" value="1"/>
</dbReference>
<evidence type="ECO:0000313" key="5">
    <source>
        <dbReference type="EMBL" id="MBL0389058.1"/>
    </source>
</evidence>
<dbReference type="InterPro" id="IPR009081">
    <property type="entry name" value="PP-bd_ACP"/>
</dbReference>
<organism evidence="5 6">
    <name type="scientific">Tumebacillus amylolyticus</name>
    <dbReference type="NCBI Taxonomy" id="2801339"/>
    <lineage>
        <taxon>Bacteria</taxon>
        <taxon>Bacillati</taxon>
        <taxon>Bacillota</taxon>
        <taxon>Bacilli</taxon>
        <taxon>Bacillales</taxon>
        <taxon>Alicyclobacillaceae</taxon>
        <taxon>Tumebacillus</taxon>
    </lineage>
</organism>
<dbReference type="RefSeq" id="WP_201638053.1">
    <property type="nucleotide sequence ID" value="NZ_JAEQNB010000008.1"/>
</dbReference>
<dbReference type="PROSITE" id="PS50075">
    <property type="entry name" value="CARRIER"/>
    <property type="match status" value="1"/>
</dbReference>
<dbReference type="SMART" id="SM00823">
    <property type="entry name" value="PKS_PP"/>
    <property type="match status" value="1"/>
</dbReference>
<evidence type="ECO:0000259" key="4">
    <source>
        <dbReference type="PROSITE" id="PS50075"/>
    </source>
</evidence>
<dbReference type="Gene3D" id="3.30.300.30">
    <property type="match status" value="1"/>
</dbReference>
<dbReference type="Pfam" id="PF00550">
    <property type="entry name" value="PP-binding"/>
    <property type="match status" value="1"/>
</dbReference>
<dbReference type="PROSITE" id="PS00455">
    <property type="entry name" value="AMP_BINDING"/>
    <property type="match status" value="1"/>
</dbReference>
<dbReference type="SUPFAM" id="SSF47336">
    <property type="entry name" value="ACP-like"/>
    <property type="match status" value="1"/>
</dbReference>
<dbReference type="Gene3D" id="3.40.50.12780">
    <property type="entry name" value="N-terminal domain of ligase-like"/>
    <property type="match status" value="1"/>
</dbReference>
<name>A0ABS1JFM6_9BACL</name>
<dbReference type="InterPro" id="IPR000873">
    <property type="entry name" value="AMP-dep_synth/lig_dom"/>
</dbReference>
<dbReference type="Gene3D" id="3.30.559.30">
    <property type="entry name" value="Nonribosomal peptide synthetase, condensation domain"/>
    <property type="match status" value="1"/>
</dbReference>
<dbReference type="Proteomes" id="UP000602284">
    <property type="component" value="Unassembled WGS sequence"/>
</dbReference>
<keyword evidence="6" id="KW-1185">Reference proteome</keyword>
<dbReference type="InterPro" id="IPR042099">
    <property type="entry name" value="ANL_N_sf"/>
</dbReference>
<dbReference type="SUPFAM" id="SSF56801">
    <property type="entry name" value="Acetyl-CoA synthetase-like"/>
    <property type="match status" value="1"/>
</dbReference>
<protein>
    <submittedName>
        <fullName evidence="5">AMP-binding protein</fullName>
    </submittedName>
</protein>
<evidence type="ECO:0000313" key="6">
    <source>
        <dbReference type="Proteomes" id="UP000602284"/>
    </source>
</evidence>
<evidence type="ECO:0000256" key="1">
    <source>
        <dbReference type="ARBA" id="ARBA00006432"/>
    </source>
</evidence>
<proteinExistence type="inferred from homology"/>
<dbReference type="Gene3D" id="1.10.1200.10">
    <property type="entry name" value="ACP-like"/>
    <property type="match status" value="1"/>
</dbReference>